<evidence type="ECO:0000256" key="3">
    <source>
        <dbReference type="ARBA" id="ARBA00022722"/>
    </source>
</evidence>
<feature type="binding site" evidence="8">
    <location>
        <position position="138"/>
    </location>
    <ligand>
        <name>Zn(2+)</name>
        <dbReference type="ChEBI" id="CHEBI:29105"/>
        <label>1</label>
        <note>catalytic</note>
    </ligand>
</feature>
<keyword evidence="5 8" id="KW-0255">Endonuclease</keyword>
<feature type="binding site" evidence="8">
    <location>
        <position position="206"/>
    </location>
    <ligand>
        <name>Zn(2+)</name>
        <dbReference type="ChEBI" id="CHEBI:29105"/>
        <label>2</label>
        <note>catalytic</note>
    </ligand>
</feature>
<dbReference type="PANTHER" id="PTHR46018">
    <property type="entry name" value="ZINC PHOSPHODIESTERASE ELAC PROTEIN 1"/>
    <property type="match status" value="1"/>
</dbReference>
<proteinExistence type="inferred from homology"/>
<dbReference type="GO" id="GO:0042781">
    <property type="term" value="F:3'-tRNA processing endoribonuclease activity"/>
    <property type="evidence" value="ECO:0007669"/>
    <property type="project" value="UniProtKB-UniRule"/>
</dbReference>
<dbReference type="STRING" id="1121291.SAMN02745134_02760"/>
<evidence type="ECO:0000256" key="6">
    <source>
        <dbReference type="ARBA" id="ARBA00022801"/>
    </source>
</evidence>
<protein>
    <recommendedName>
        <fullName evidence="8">Ribonuclease Z</fullName>
        <shortName evidence="8">RNase Z</shortName>
        <ecNumber evidence="8">3.1.26.11</ecNumber>
    </recommendedName>
    <alternativeName>
        <fullName evidence="8">tRNA 3 endonuclease</fullName>
    </alternativeName>
    <alternativeName>
        <fullName evidence="8">tRNase Z</fullName>
    </alternativeName>
</protein>
<comment type="cofactor">
    <cofactor evidence="8">
        <name>Zn(2+)</name>
        <dbReference type="ChEBI" id="CHEBI:29105"/>
    </cofactor>
    <text evidence="8">Binds 2 Zn(2+) ions.</text>
</comment>
<dbReference type="InterPro" id="IPR036866">
    <property type="entry name" value="RibonucZ/Hydroxyglut_hydro"/>
</dbReference>
<gene>
    <name evidence="8" type="primary">rnz</name>
    <name evidence="9" type="ORF">SAMN02745134_02760</name>
</gene>
<comment type="catalytic activity">
    <reaction evidence="8">
        <text>Endonucleolytic cleavage of RNA, removing extra 3' nucleotides from tRNA precursor, generating 3' termini of tRNAs. A 3'-hydroxy group is left at the tRNA terminus and a 5'-phosphoryl group is left at the trailer molecule.</text>
        <dbReference type="EC" id="3.1.26.11"/>
    </reaction>
</comment>
<dbReference type="SUPFAM" id="SSF56281">
    <property type="entry name" value="Metallo-hydrolase/oxidoreductase"/>
    <property type="match status" value="1"/>
</dbReference>
<dbReference type="Proteomes" id="UP000192468">
    <property type="component" value="Unassembled WGS sequence"/>
</dbReference>
<dbReference type="EMBL" id="FWXH01000012">
    <property type="protein sequence ID" value="SMC26273.1"/>
    <property type="molecule type" value="Genomic_DNA"/>
</dbReference>
<keyword evidence="6 8" id="KW-0378">Hydrolase</keyword>
<keyword evidence="4 8" id="KW-0479">Metal-binding</keyword>
<dbReference type="NCBIfam" id="TIGR02651">
    <property type="entry name" value="RNase_Z"/>
    <property type="match status" value="1"/>
</dbReference>
<keyword evidence="2 8" id="KW-0819">tRNA processing</keyword>
<evidence type="ECO:0000313" key="10">
    <source>
        <dbReference type="Proteomes" id="UP000192468"/>
    </source>
</evidence>
<dbReference type="NCBIfam" id="NF000801">
    <property type="entry name" value="PRK00055.1-3"/>
    <property type="match status" value="1"/>
</dbReference>
<evidence type="ECO:0000256" key="2">
    <source>
        <dbReference type="ARBA" id="ARBA00022694"/>
    </source>
</evidence>
<evidence type="ECO:0000256" key="7">
    <source>
        <dbReference type="ARBA" id="ARBA00022833"/>
    </source>
</evidence>
<dbReference type="RefSeq" id="WP_084116574.1">
    <property type="nucleotide sequence ID" value="NZ_FWXH01000012.1"/>
</dbReference>
<feature type="binding site" evidence="8">
    <location>
        <position position="66"/>
    </location>
    <ligand>
        <name>Zn(2+)</name>
        <dbReference type="ChEBI" id="CHEBI:29105"/>
        <label>2</label>
        <note>catalytic</note>
    </ligand>
</feature>
<comment type="similarity">
    <text evidence="8">Belongs to the RNase Z family.</text>
</comment>
<reference evidence="9 10" key="1">
    <citation type="submission" date="2017-04" db="EMBL/GenBank/DDBJ databases">
        <authorList>
            <person name="Afonso C.L."/>
            <person name="Miller P.J."/>
            <person name="Scott M.A."/>
            <person name="Spackman E."/>
            <person name="Goraichik I."/>
            <person name="Dimitrov K.M."/>
            <person name="Suarez D.L."/>
            <person name="Swayne D.E."/>
        </authorList>
    </citation>
    <scope>NUCLEOTIDE SEQUENCE [LARGE SCALE GENOMIC DNA]</scope>
    <source>
        <strain evidence="9 10">DSM 12555</strain>
    </source>
</reference>
<feature type="binding site" evidence="8">
    <location>
        <position position="206"/>
    </location>
    <ligand>
        <name>Zn(2+)</name>
        <dbReference type="ChEBI" id="CHEBI:29105"/>
        <label>1</label>
        <note>catalytic</note>
    </ligand>
</feature>
<evidence type="ECO:0000313" key="9">
    <source>
        <dbReference type="EMBL" id="SMC26273.1"/>
    </source>
</evidence>
<evidence type="ECO:0000256" key="8">
    <source>
        <dbReference type="HAMAP-Rule" id="MF_01818"/>
    </source>
</evidence>
<name>A0A1W1XQN5_9CLOT</name>
<dbReference type="Gene3D" id="3.60.15.10">
    <property type="entry name" value="Ribonuclease Z/Hydroxyacylglutathione hydrolase-like"/>
    <property type="match status" value="1"/>
</dbReference>
<dbReference type="AlphaFoldDB" id="A0A1W1XQN5"/>
<organism evidence="9 10">
    <name type="scientific">Clostridium acidisoli DSM 12555</name>
    <dbReference type="NCBI Taxonomy" id="1121291"/>
    <lineage>
        <taxon>Bacteria</taxon>
        <taxon>Bacillati</taxon>
        <taxon>Bacillota</taxon>
        <taxon>Clostridia</taxon>
        <taxon>Eubacteriales</taxon>
        <taxon>Clostridiaceae</taxon>
        <taxon>Clostridium</taxon>
    </lineage>
</organism>
<comment type="subunit">
    <text evidence="1 8">Homodimer.</text>
</comment>
<feature type="binding site" evidence="8">
    <location>
        <position position="63"/>
    </location>
    <ligand>
        <name>Zn(2+)</name>
        <dbReference type="ChEBI" id="CHEBI:29105"/>
        <label>1</label>
        <note>catalytic</note>
    </ligand>
</feature>
<keyword evidence="10" id="KW-1185">Reference proteome</keyword>
<feature type="binding site" evidence="8">
    <location>
        <position position="61"/>
    </location>
    <ligand>
        <name>Zn(2+)</name>
        <dbReference type="ChEBI" id="CHEBI:29105"/>
        <label>1</label>
        <note>catalytic</note>
    </ligand>
</feature>
<accession>A0A1W1XQN5</accession>
<sequence>MIDICLLGCGGSMPVPGRSLTSLLISFNGRKILIDCGEGTQVSMKILGKGFKKIDTICLTHYHADHVLGLPGLLLTIANSGRCEPLNIIGPKGLAKIIKGLLVVAPNLPYDLKLIEVEEENFKIKYGDIIINTTYEEHTVPCLGYSLKAVRKRAFDISKAKRNKVPQNIWSKLQSGEAEEIDGMCFTPEMVLGDKRNGIKISYVTDTRPTGKLVDFIKGSDLFICEGMYGAEEELEKAVRNKHMIFKEAAELANSGKVKELWLTHFSPSLTDPHAYIKNAEDIFNNVKIGEDRLCKSINFERNYN</sequence>
<feature type="active site" description="Proton acceptor" evidence="8">
    <location>
        <position position="65"/>
    </location>
</feature>
<dbReference type="OrthoDB" id="9800940at2"/>
<dbReference type="CDD" id="cd07717">
    <property type="entry name" value="RNaseZ_ZiPD-like_MBL-fold"/>
    <property type="match status" value="1"/>
</dbReference>
<evidence type="ECO:0000256" key="1">
    <source>
        <dbReference type="ARBA" id="ARBA00011738"/>
    </source>
</evidence>
<evidence type="ECO:0000256" key="4">
    <source>
        <dbReference type="ARBA" id="ARBA00022723"/>
    </source>
</evidence>
<dbReference type="Pfam" id="PF23023">
    <property type="entry name" value="Anti-Pycsar_Apyc1"/>
    <property type="match status" value="1"/>
</dbReference>
<feature type="binding site" evidence="8">
    <location>
        <position position="65"/>
    </location>
    <ligand>
        <name>Zn(2+)</name>
        <dbReference type="ChEBI" id="CHEBI:29105"/>
        <label>2</label>
        <note>catalytic</note>
    </ligand>
</feature>
<dbReference type="GO" id="GO:0008270">
    <property type="term" value="F:zinc ion binding"/>
    <property type="evidence" value="ECO:0007669"/>
    <property type="project" value="UniProtKB-UniRule"/>
</dbReference>
<dbReference type="HAMAP" id="MF_01818">
    <property type="entry name" value="RNase_Z_BN"/>
    <property type="match status" value="1"/>
</dbReference>
<dbReference type="PANTHER" id="PTHR46018:SF2">
    <property type="entry name" value="ZINC PHOSPHODIESTERASE ELAC PROTEIN 1"/>
    <property type="match status" value="1"/>
</dbReference>
<comment type="function">
    <text evidence="8">Zinc phosphodiesterase, which displays some tRNA 3'-processing endonuclease activity. Probably involved in tRNA maturation, by removing a 3'-trailer from precursor tRNA.</text>
</comment>
<keyword evidence="7 8" id="KW-0862">Zinc</keyword>
<keyword evidence="3 8" id="KW-0540">Nuclease</keyword>
<feature type="binding site" evidence="8">
    <location>
        <position position="265"/>
    </location>
    <ligand>
        <name>Zn(2+)</name>
        <dbReference type="ChEBI" id="CHEBI:29105"/>
        <label>2</label>
        <note>catalytic</note>
    </ligand>
</feature>
<dbReference type="EC" id="3.1.26.11" evidence="8"/>
<dbReference type="InterPro" id="IPR013471">
    <property type="entry name" value="RNase_Z/BN"/>
</dbReference>
<evidence type="ECO:0000256" key="5">
    <source>
        <dbReference type="ARBA" id="ARBA00022759"/>
    </source>
</evidence>